<proteinExistence type="predicted"/>
<sequence>MRRLPAAYRAARRRGANATAGAPRREMRTHVDGRLMCRSCAACALVCERAMVRMDDARCGARLLMTRMTH</sequence>
<organism evidence="3 4">
    <name type="scientific">Burkholderia multivorans</name>
    <dbReference type="NCBI Taxonomy" id="87883"/>
    <lineage>
        <taxon>Bacteria</taxon>
        <taxon>Pseudomonadati</taxon>
        <taxon>Pseudomonadota</taxon>
        <taxon>Betaproteobacteria</taxon>
        <taxon>Burkholderiales</taxon>
        <taxon>Burkholderiaceae</taxon>
        <taxon>Burkholderia</taxon>
        <taxon>Burkholderia cepacia complex</taxon>
    </lineage>
</organism>
<dbReference type="PROSITE" id="PS51379">
    <property type="entry name" value="4FE4S_FER_2"/>
    <property type="match status" value="1"/>
</dbReference>
<evidence type="ECO:0000256" key="1">
    <source>
        <dbReference type="SAM" id="MobiDB-lite"/>
    </source>
</evidence>
<feature type="region of interest" description="Disordered" evidence="1">
    <location>
        <begin position="1"/>
        <end position="25"/>
    </location>
</feature>
<dbReference type="InterPro" id="IPR017896">
    <property type="entry name" value="4Fe4S_Fe-S-bd"/>
</dbReference>
<accession>A0A8E2US64</accession>
<reference evidence="3 4" key="1">
    <citation type="submission" date="2018-03" db="EMBL/GenBank/DDBJ databases">
        <authorList>
            <person name="Nguyen K."/>
            <person name="Fouts D."/>
            <person name="Sutton G."/>
        </authorList>
    </citation>
    <scope>NUCLEOTIDE SEQUENCE [LARGE SCALE GENOMIC DNA]</scope>
    <source>
        <strain evidence="3 4">AU17135</strain>
    </source>
</reference>
<protein>
    <recommendedName>
        <fullName evidence="2">4Fe-4S ferredoxin-type domain-containing protein</fullName>
    </recommendedName>
</protein>
<dbReference type="EMBL" id="PVFZ01000031">
    <property type="protein sequence ID" value="PRF24756.1"/>
    <property type="molecule type" value="Genomic_DNA"/>
</dbReference>
<dbReference type="Proteomes" id="UP000237686">
    <property type="component" value="Unassembled WGS sequence"/>
</dbReference>
<name>A0A8E2US64_9BURK</name>
<evidence type="ECO:0000259" key="2">
    <source>
        <dbReference type="PROSITE" id="PS51379"/>
    </source>
</evidence>
<gene>
    <name evidence="3" type="ORF">C6P98_09450</name>
</gene>
<dbReference type="AlphaFoldDB" id="A0A8E2US64"/>
<comment type="caution">
    <text evidence="3">The sequence shown here is derived from an EMBL/GenBank/DDBJ whole genome shotgun (WGS) entry which is preliminary data.</text>
</comment>
<evidence type="ECO:0000313" key="4">
    <source>
        <dbReference type="Proteomes" id="UP000237686"/>
    </source>
</evidence>
<evidence type="ECO:0000313" key="3">
    <source>
        <dbReference type="EMBL" id="PRF24756.1"/>
    </source>
</evidence>
<feature type="domain" description="4Fe-4S ferredoxin-type" evidence="2">
    <location>
        <begin position="27"/>
        <end position="57"/>
    </location>
</feature>